<dbReference type="EMBL" id="CAMPGE010010758">
    <property type="protein sequence ID" value="CAI2369604.1"/>
    <property type="molecule type" value="Genomic_DNA"/>
</dbReference>
<feature type="compositionally biased region" description="Basic residues" evidence="2">
    <location>
        <begin position="1"/>
        <end position="38"/>
    </location>
</feature>
<dbReference type="CDD" id="cd18086">
    <property type="entry name" value="HsC9orf114-like"/>
    <property type="match status" value="1"/>
</dbReference>
<dbReference type="Gene3D" id="3.40.1280.10">
    <property type="match status" value="1"/>
</dbReference>
<dbReference type="InterPro" id="IPR012340">
    <property type="entry name" value="NA-bd_OB-fold"/>
</dbReference>
<sequence>MGKTKPKSSKKSKKEKKEKKSKKDKKAKKLKKLMQKRKGSSEESDQSEEEFIQKVLAKKKEAKKEVEKEVSEQEKDRESASEQECSSEEEKVEIKECEFLKEPEVVPEPVSKVEKKTHTLSIVIPASIIDNAQSFELKTYLVCQIARAAVIYCVDEIIIVESRGRYSSSLAKSNPTEFFVRNLEYLETPPYLRKALFPVCPELKFSGLMNPLNTPHHFKPDEWSQFREGVVINRPSKKGNGSWVSTGLKKDTQVDLLIEEGTRVTVKFHETDFTKKKHYEGTVVSTEEASQELDKYWGYTVRVAENINQCFSDSPYEGGYDCLLGTSDKGEFVEDADFSQFQGVKHALLFFGGLEGIEGLIEHDESVNLQPEEAGKLFHKYLNTCPNQGTWTIRTEEAILISLCKICPILNKY</sequence>
<reference evidence="3" key="1">
    <citation type="submission" date="2023-07" db="EMBL/GenBank/DDBJ databases">
        <authorList>
            <consortium name="AG Swart"/>
            <person name="Singh M."/>
            <person name="Singh A."/>
            <person name="Seah K."/>
            <person name="Emmerich C."/>
        </authorList>
    </citation>
    <scope>NUCLEOTIDE SEQUENCE</scope>
    <source>
        <strain evidence="3">DP1</strain>
    </source>
</reference>
<keyword evidence="4" id="KW-1185">Reference proteome</keyword>
<feature type="compositionally biased region" description="Basic and acidic residues" evidence="2">
    <location>
        <begin position="58"/>
        <end position="80"/>
    </location>
</feature>
<gene>
    <name evidence="3" type="ORF">ECRASSUSDP1_LOCUS10907</name>
</gene>
<evidence type="ECO:0000256" key="1">
    <source>
        <dbReference type="ARBA" id="ARBA00009841"/>
    </source>
</evidence>
<dbReference type="SUPFAM" id="SSF50249">
    <property type="entry name" value="Nucleic acid-binding proteins"/>
    <property type="match status" value="1"/>
</dbReference>
<dbReference type="InterPro" id="IPR003750">
    <property type="entry name" value="Put_MeTrfase-C9orf114-like"/>
</dbReference>
<protein>
    <recommendedName>
        <fullName evidence="5">RNA methyltransferase</fullName>
    </recommendedName>
</protein>
<dbReference type="InterPro" id="IPR029028">
    <property type="entry name" value="Alpha/beta_knot_MTases"/>
</dbReference>
<dbReference type="PANTHER" id="PTHR12150">
    <property type="entry name" value="CLASS IV SAM-BINDING METHYLTRANSFERASE-RELATED"/>
    <property type="match status" value="1"/>
</dbReference>
<evidence type="ECO:0000313" key="4">
    <source>
        <dbReference type="Proteomes" id="UP001295684"/>
    </source>
</evidence>
<comment type="caution">
    <text evidence="3">The sequence shown here is derived from an EMBL/GenBank/DDBJ whole genome shotgun (WGS) entry which is preliminary data.</text>
</comment>
<feature type="region of interest" description="Disordered" evidence="2">
    <location>
        <begin position="1"/>
        <end position="89"/>
    </location>
</feature>
<name>A0AAD1UQM2_EUPCR</name>
<dbReference type="Pfam" id="PF02598">
    <property type="entry name" value="Methyltrn_RNA_3"/>
    <property type="match status" value="1"/>
</dbReference>
<evidence type="ECO:0000313" key="3">
    <source>
        <dbReference type="EMBL" id="CAI2369604.1"/>
    </source>
</evidence>
<accession>A0AAD1UQM2</accession>
<comment type="similarity">
    <text evidence="1">Belongs to the class IV-like SAM-binding methyltransferase superfamily.</text>
</comment>
<dbReference type="AlphaFoldDB" id="A0AAD1UQM2"/>
<evidence type="ECO:0000256" key="2">
    <source>
        <dbReference type="SAM" id="MobiDB-lite"/>
    </source>
</evidence>
<dbReference type="Gene3D" id="2.40.50.140">
    <property type="entry name" value="Nucleic acid-binding proteins"/>
    <property type="match status" value="1"/>
</dbReference>
<dbReference type="SUPFAM" id="SSF75217">
    <property type="entry name" value="alpha/beta knot"/>
    <property type="match status" value="1"/>
</dbReference>
<dbReference type="Proteomes" id="UP001295684">
    <property type="component" value="Unassembled WGS sequence"/>
</dbReference>
<dbReference type="PANTHER" id="PTHR12150:SF13">
    <property type="entry name" value="METHYLTRANSFERASE C9ORF114-RELATED"/>
    <property type="match status" value="1"/>
</dbReference>
<dbReference type="InterPro" id="IPR029026">
    <property type="entry name" value="tRNA_m1G_MTases_N"/>
</dbReference>
<evidence type="ECO:0008006" key="5">
    <source>
        <dbReference type="Google" id="ProtNLM"/>
    </source>
</evidence>
<organism evidence="3 4">
    <name type="scientific">Euplotes crassus</name>
    <dbReference type="NCBI Taxonomy" id="5936"/>
    <lineage>
        <taxon>Eukaryota</taxon>
        <taxon>Sar</taxon>
        <taxon>Alveolata</taxon>
        <taxon>Ciliophora</taxon>
        <taxon>Intramacronucleata</taxon>
        <taxon>Spirotrichea</taxon>
        <taxon>Hypotrichia</taxon>
        <taxon>Euplotida</taxon>
        <taxon>Euplotidae</taxon>
        <taxon>Moneuplotes</taxon>
    </lineage>
</organism>
<proteinExistence type="inferred from homology"/>